<organism evidence="4 5">
    <name type="scientific">Laceyella tengchongensis</name>
    <dbReference type="NCBI Taxonomy" id="574699"/>
    <lineage>
        <taxon>Bacteria</taxon>
        <taxon>Bacillati</taxon>
        <taxon>Bacillota</taxon>
        <taxon>Bacilli</taxon>
        <taxon>Bacillales</taxon>
        <taxon>Thermoactinomycetaceae</taxon>
        <taxon>Laceyella</taxon>
    </lineage>
</organism>
<dbReference type="GO" id="GO:0004331">
    <property type="term" value="F:fructose-2,6-bisphosphate 2-phosphatase activity"/>
    <property type="evidence" value="ECO:0007669"/>
    <property type="project" value="TreeGrafter"/>
</dbReference>
<evidence type="ECO:0000313" key="4">
    <source>
        <dbReference type="EMBL" id="SMP14897.1"/>
    </source>
</evidence>
<dbReference type="PANTHER" id="PTHR46517">
    <property type="entry name" value="FRUCTOSE-2,6-BISPHOSPHATASE TIGAR"/>
    <property type="match status" value="1"/>
</dbReference>
<dbReference type="RefSeq" id="WP_102993181.1">
    <property type="nucleotide sequence ID" value="NZ_FXTU01000002.1"/>
</dbReference>
<dbReference type="GO" id="GO:0005829">
    <property type="term" value="C:cytosol"/>
    <property type="evidence" value="ECO:0007669"/>
    <property type="project" value="TreeGrafter"/>
</dbReference>
<evidence type="ECO:0000256" key="2">
    <source>
        <dbReference type="PIRSR" id="PIRSR613078-1"/>
    </source>
</evidence>
<dbReference type="SUPFAM" id="SSF53254">
    <property type="entry name" value="Phosphoglycerate mutase-like"/>
    <property type="match status" value="1"/>
</dbReference>
<feature type="active site" description="Tele-phosphohistidine intermediate" evidence="2">
    <location>
        <position position="8"/>
    </location>
</feature>
<dbReference type="Pfam" id="PF00300">
    <property type="entry name" value="His_Phos_1"/>
    <property type="match status" value="1"/>
</dbReference>
<dbReference type="InterPro" id="IPR013078">
    <property type="entry name" value="His_Pase_superF_clade-1"/>
</dbReference>
<evidence type="ECO:0000313" key="5">
    <source>
        <dbReference type="Proteomes" id="UP001157946"/>
    </source>
</evidence>
<dbReference type="EMBL" id="FXTU01000002">
    <property type="protein sequence ID" value="SMP14897.1"/>
    <property type="molecule type" value="Genomic_DNA"/>
</dbReference>
<feature type="binding site" evidence="3">
    <location>
        <position position="57"/>
    </location>
    <ligand>
        <name>substrate</name>
    </ligand>
</feature>
<evidence type="ECO:0000256" key="1">
    <source>
        <dbReference type="ARBA" id="ARBA00022801"/>
    </source>
</evidence>
<dbReference type="InterPro" id="IPR051695">
    <property type="entry name" value="Phosphoglycerate_Mutase"/>
</dbReference>
<keyword evidence="5" id="KW-1185">Reference proteome</keyword>
<proteinExistence type="predicted"/>
<dbReference type="SMART" id="SM00855">
    <property type="entry name" value="PGAM"/>
    <property type="match status" value="1"/>
</dbReference>
<sequence length="201" mass="23580">MKWVWIRHGETKANRDKRYCGQLDEPLTEVGKKQALQLSSQLADLKLDAIYASDLQRCAETAQAIKEAHPSLSIRFTPALRECSFGAWEGRTYEELMGTNPEHVGKWLENPFFHAPPDGETLRDLDQRLMAWVRQAIKRHRGETVCVVTHGGPMRWFWARMIRRDWESFWEPELQTGQGWLVERIGTEWQVVRKFGEEREE</sequence>
<keyword evidence="1" id="KW-0378">Hydrolase</keyword>
<comment type="caution">
    <text evidence="4">The sequence shown here is derived from an EMBL/GenBank/DDBJ whole genome shotgun (WGS) entry which is preliminary data.</text>
</comment>
<dbReference type="InterPro" id="IPR029033">
    <property type="entry name" value="His_PPase_superfam"/>
</dbReference>
<accession>A0AA46AES0</accession>
<feature type="active site" description="Proton donor/acceptor" evidence="2">
    <location>
        <position position="82"/>
    </location>
</feature>
<feature type="binding site" evidence="3">
    <location>
        <begin position="7"/>
        <end position="14"/>
    </location>
    <ligand>
        <name>substrate</name>
    </ligand>
</feature>
<reference evidence="4" key="1">
    <citation type="submission" date="2017-05" db="EMBL/GenBank/DDBJ databases">
        <authorList>
            <person name="Varghese N."/>
            <person name="Submissions S."/>
        </authorList>
    </citation>
    <scope>NUCLEOTIDE SEQUENCE</scope>
    <source>
        <strain evidence="4">DSM 45262</strain>
    </source>
</reference>
<name>A0AA46AES0_9BACL</name>
<evidence type="ECO:0000256" key="3">
    <source>
        <dbReference type="PIRSR" id="PIRSR613078-2"/>
    </source>
</evidence>
<dbReference type="GO" id="GO:0043456">
    <property type="term" value="P:regulation of pentose-phosphate shunt"/>
    <property type="evidence" value="ECO:0007669"/>
    <property type="project" value="TreeGrafter"/>
</dbReference>
<dbReference type="PANTHER" id="PTHR46517:SF1">
    <property type="entry name" value="FRUCTOSE-2,6-BISPHOSPHATASE TIGAR"/>
    <property type="match status" value="1"/>
</dbReference>
<dbReference type="Proteomes" id="UP001157946">
    <property type="component" value="Unassembled WGS sequence"/>
</dbReference>
<dbReference type="Gene3D" id="3.40.50.1240">
    <property type="entry name" value="Phosphoglycerate mutase-like"/>
    <property type="match status" value="1"/>
</dbReference>
<dbReference type="CDD" id="cd07067">
    <property type="entry name" value="HP_PGM_like"/>
    <property type="match status" value="1"/>
</dbReference>
<protein>
    <submittedName>
        <fullName evidence="4">Alpha-ribazole phosphatase/probable phosphoglycerate mutase</fullName>
    </submittedName>
</protein>
<dbReference type="AlphaFoldDB" id="A0AA46AES0"/>
<dbReference type="GO" id="GO:0045820">
    <property type="term" value="P:negative regulation of glycolytic process"/>
    <property type="evidence" value="ECO:0007669"/>
    <property type="project" value="TreeGrafter"/>
</dbReference>
<gene>
    <name evidence="4" type="ORF">SAMN06265361_102636</name>
</gene>